<reference evidence="2 3" key="1">
    <citation type="journal article" date="2018" name="Mol. Biol. Evol.">
        <title>Broad Genomic Sampling Reveals a Smut Pathogenic Ancestry of the Fungal Clade Ustilaginomycotina.</title>
        <authorList>
            <person name="Kijpornyongpan T."/>
            <person name="Mondo S.J."/>
            <person name="Barry K."/>
            <person name="Sandor L."/>
            <person name="Lee J."/>
            <person name="Lipzen A."/>
            <person name="Pangilinan J."/>
            <person name="LaButti K."/>
            <person name="Hainaut M."/>
            <person name="Henrissat B."/>
            <person name="Grigoriev I.V."/>
            <person name="Spatafora J.W."/>
            <person name="Aime M.C."/>
        </authorList>
    </citation>
    <scope>NUCLEOTIDE SEQUENCE [LARGE SCALE GENOMIC DNA]</scope>
    <source>
        <strain evidence="2 3">MCA 4186</strain>
    </source>
</reference>
<keyword evidence="3" id="KW-1185">Reference proteome</keyword>
<evidence type="ECO:0000256" key="1">
    <source>
        <dbReference type="SAM" id="MobiDB-lite"/>
    </source>
</evidence>
<sequence>MSDANLTSHPRAADSSTIGTAESTLADNASATTTSTSTETTTSANSNKVASGLGTTIKGIFGAAHGAGETIRGAINDGLDQAGEGIARGGTSKERQAQRDADLAAKGQAEPSAQHNAVAREGVQEVKDSVNSIRNLGGGNKTTQPAENTTSTI</sequence>
<feature type="region of interest" description="Disordered" evidence="1">
    <location>
        <begin position="1"/>
        <end position="50"/>
    </location>
</feature>
<feature type="region of interest" description="Disordered" evidence="1">
    <location>
        <begin position="80"/>
        <end position="153"/>
    </location>
</feature>
<protein>
    <submittedName>
        <fullName evidence="2">Uncharacterized protein</fullName>
    </submittedName>
</protein>
<dbReference type="EMBL" id="KZ819289">
    <property type="protein sequence ID" value="PWN98988.1"/>
    <property type="molecule type" value="Genomic_DNA"/>
</dbReference>
<dbReference type="AlphaFoldDB" id="A0A316ZD68"/>
<dbReference type="Proteomes" id="UP000245946">
    <property type="component" value="Unassembled WGS sequence"/>
</dbReference>
<dbReference type="GeneID" id="37272675"/>
<organism evidence="2 3">
    <name type="scientific">Tilletiopsis washingtonensis</name>
    <dbReference type="NCBI Taxonomy" id="58919"/>
    <lineage>
        <taxon>Eukaryota</taxon>
        <taxon>Fungi</taxon>
        <taxon>Dikarya</taxon>
        <taxon>Basidiomycota</taxon>
        <taxon>Ustilaginomycotina</taxon>
        <taxon>Exobasidiomycetes</taxon>
        <taxon>Entylomatales</taxon>
        <taxon>Entylomatales incertae sedis</taxon>
        <taxon>Tilletiopsis</taxon>
    </lineage>
</organism>
<proteinExistence type="predicted"/>
<evidence type="ECO:0000313" key="3">
    <source>
        <dbReference type="Proteomes" id="UP000245946"/>
    </source>
</evidence>
<dbReference type="OrthoDB" id="2590867at2759"/>
<feature type="compositionally biased region" description="Low complexity" evidence="1">
    <location>
        <begin position="23"/>
        <end position="47"/>
    </location>
</feature>
<feature type="compositionally biased region" description="Polar residues" evidence="1">
    <location>
        <begin position="1"/>
        <end position="22"/>
    </location>
</feature>
<evidence type="ECO:0000313" key="2">
    <source>
        <dbReference type="EMBL" id="PWN98988.1"/>
    </source>
</evidence>
<feature type="compositionally biased region" description="Basic and acidic residues" evidence="1">
    <location>
        <begin position="91"/>
        <end position="103"/>
    </location>
</feature>
<accession>A0A316ZD68</accession>
<name>A0A316ZD68_9BASI</name>
<gene>
    <name evidence="2" type="ORF">FA09DRAFT_359598</name>
</gene>
<dbReference type="RefSeq" id="XP_025599267.1">
    <property type="nucleotide sequence ID" value="XM_025745131.1"/>
</dbReference>
<feature type="compositionally biased region" description="Polar residues" evidence="1">
    <location>
        <begin position="141"/>
        <end position="153"/>
    </location>
</feature>